<comment type="caution">
    <text evidence="2">The sequence shown here is derived from an EMBL/GenBank/DDBJ whole genome shotgun (WGS) entry which is preliminary data.</text>
</comment>
<organism evidence="2">
    <name type="scientific">Metamycoplasma hominis</name>
    <name type="common">Mycoplasma hominis</name>
    <dbReference type="NCBI Taxonomy" id="2098"/>
    <lineage>
        <taxon>Bacteria</taxon>
        <taxon>Bacillati</taxon>
        <taxon>Mycoplasmatota</taxon>
        <taxon>Mycoplasmoidales</taxon>
        <taxon>Metamycoplasmataceae</taxon>
        <taxon>Metamycoplasma</taxon>
    </lineage>
</organism>
<protein>
    <recommendedName>
        <fullName evidence="1">HNH domain-containing protein</fullName>
    </recommendedName>
</protein>
<dbReference type="Gene3D" id="1.10.30.50">
    <property type="match status" value="1"/>
</dbReference>
<accession>A0A6A8PZD0</accession>
<feature type="domain" description="HNH" evidence="1">
    <location>
        <begin position="310"/>
        <end position="362"/>
    </location>
</feature>
<evidence type="ECO:0000313" key="2">
    <source>
        <dbReference type="EMBL" id="MTH75788.1"/>
    </source>
</evidence>
<dbReference type="InterPro" id="IPR002711">
    <property type="entry name" value="HNH"/>
</dbReference>
<proteinExistence type="predicted"/>
<evidence type="ECO:0000259" key="1">
    <source>
        <dbReference type="Pfam" id="PF01844"/>
    </source>
</evidence>
<dbReference type="EMBL" id="WMLC01000018">
    <property type="protein sequence ID" value="MTH75788.1"/>
    <property type="molecule type" value="Genomic_DNA"/>
</dbReference>
<dbReference type="GO" id="GO:0003676">
    <property type="term" value="F:nucleic acid binding"/>
    <property type="evidence" value="ECO:0007669"/>
    <property type="project" value="InterPro"/>
</dbReference>
<dbReference type="RefSeq" id="WP_049342602.1">
    <property type="nucleotide sequence ID" value="NZ_JVIN01000016.1"/>
</dbReference>
<gene>
    <name evidence="2" type="ORF">GLX26_01510</name>
</gene>
<dbReference type="GO" id="GO:0004519">
    <property type="term" value="F:endonuclease activity"/>
    <property type="evidence" value="ECO:0007669"/>
    <property type="project" value="InterPro"/>
</dbReference>
<dbReference type="AlphaFoldDB" id="A0A6A8PZD0"/>
<reference evidence="2" key="1">
    <citation type="submission" date="2019-11" db="EMBL/GenBank/DDBJ databases">
        <title>Draft genome sequence of Mycoplasma hominis strain MH-1.</title>
        <authorList>
            <person name="Ruan Z."/>
            <person name="Zhang J."/>
            <person name="Xie X."/>
        </authorList>
    </citation>
    <scope>NUCLEOTIDE SEQUENCE</scope>
    <source>
        <strain evidence="2">MH-1</strain>
    </source>
</reference>
<dbReference type="Pfam" id="PF01844">
    <property type="entry name" value="HNH"/>
    <property type="match status" value="1"/>
</dbReference>
<dbReference type="GO" id="GO:0008270">
    <property type="term" value="F:zinc ion binding"/>
    <property type="evidence" value="ECO:0007669"/>
    <property type="project" value="InterPro"/>
</dbReference>
<dbReference type="CDD" id="cd00085">
    <property type="entry name" value="HNHc"/>
    <property type="match status" value="1"/>
</dbReference>
<sequence length="409" mass="47918">MISKFIKLSDFLKLEIKPFILGAFLSRIMEYNEDKKHYFYAYSSFKTSKYVFKSDFDFEAYSAKYIEKLNYFSGHYNWSIHKVSDSAMDVRFYVLDDLNVSKTYLFKTLYQYLLKQEYAFDDILSDNQKDFIRGFIELRGSVDTTAKFIAQDYFYNDRLELKKAQILTNQLKLPIQYANFNMRDLQPQYVSGENQRNAQFRINAFFYAKEIGFINDYKAKIFEKTYYKRGKNEINKIVYFDVDLLNSRNDDVAFIKMINFFTNNVYEKQLSTTAVKELRSKLGFDSTSDGSQKRDMSIIKLFNGISPDKCAICGTEKTYTNPKTGRQQFEIHHMISFKNGKELDNIANLVKLCPTCHGKLGKGSADKIEQTSAICKILHEHNEIFEFASSYLAIDDINVLTEKIWEMLG</sequence>
<name>A0A6A8PZD0_METHO</name>
<dbReference type="InterPro" id="IPR003615">
    <property type="entry name" value="HNH_nuc"/>
</dbReference>